<keyword evidence="2 4" id="KW-1133">Transmembrane helix</keyword>
<reference evidence="5 6" key="1">
    <citation type="submission" date="2018-05" db="EMBL/GenBank/DDBJ databases">
        <title>Complete genome sequence of Flagellimonas aquimarina ECD12 isolated from seaweed Ecklonia cava.</title>
        <authorList>
            <person name="Choi S."/>
            <person name="Seong C."/>
        </authorList>
    </citation>
    <scope>NUCLEOTIDE SEQUENCE [LARGE SCALE GENOMIC DNA]</scope>
    <source>
        <strain evidence="5 6">ECD12</strain>
    </source>
</reference>
<feature type="transmembrane region" description="Helical" evidence="4">
    <location>
        <begin position="178"/>
        <end position="200"/>
    </location>
</feature>
<feature type="transmembrane region" description="Helical" evidence="4">
    <location>
        <begin position="87"/>
        <end position="106"/>
    </location>
</feature>
<feature type="transmembrane region" description="Helical" evidence="4">
    <location>
        <begin position="382"/>
        <end position="411"/>
    </location>
</feature>
<dbReference type="Gene3D" id="1.20.1250.20">
    <property type="entry name" value="MFS general substrate transporter like domains"/>
    <property type="match status" value="1"/>
</dbReference>
<feature type="transmembrane region" description="Helical" evidence="4">
    <location>
        <begin position="60"/>
        <end position="80"/>
    </location>
</feature>
<dbReference type="InterPro" id="IPR036259">
    <property type="entry name" value="MFS_trans_sf"/>
</dbReference>
<sequence length="432" mass="48117">MRQYFSTSTSKLLKQTNHKELSLIASSFLYFFCLLCSYFILRPLRDEMGIVNGAINMQWLFTGTFVAMLCIVPIFSLLVSRNSIKKVLLFSYSFFIGNVLLFYLLFEVFGISKIIAVSFFIWLSVFNLFVVSLFWSFMADVFSSKSSKRFFGIIASGGSLGALTGPIIANHLSSRFSISILLLVAALFLTIALLCILGILKLSSKKKHFNTFVQPKPVNAARLFEAVQNIAKSPYLLGIVAFVVLYTSISTVLYFEQAHIVEEALTKSAARIRYFSSIDFKVNAIAIIGQFFFTGSIIKRSGLSMVLASIPFIMGIGLVVLGLYSSLSVIAMLMVIHRAGNFMLLRPSKEILFTVSSFEDKYKAKNFIDTAIYRGGDALVGWLFAGLIAIGWGLGAIAFLAIPISFLWSFIGYRLGKQQLEKENVLTLNNKI</sequence>
<dbReference type="OrthoDB" id="199378at2"/>
<keyword evidence="6" id="KW-1185">Reference proteome</keyword>
<organism evidence="5 6">
    <name type="scientific">Flagellimonas aquimarina</name>
    <dbReference type="NCBI Taxonomy" id="2201895"/>
    <lineage>
        <taxon>Bacteria</taxon>
        <taxon>Pseudomonadati</taxon>
        <taxon>Bacteroidota</taxon>
        <taxon>Flavobacteriia</taxon>
        <taxon>Flavobacteriales</taxon>
        <taxon>Flavobacteriaceae</taxon>
        <taxon>Flagellimonas</taxon>
    </lineage>
</organism>
<dbReference type="PANTHER" id="PTHR43596">
    <property type="entry name" value="ADP,ATP CARRIER PROTEIN"/>
    <property type="match status" value="1"/>
</dbReference>
<feature type="transmembrane region" description="Helical" evidence="4">
    <location>
        <begin position="235"/>
        <end position="255"/>
    </location>
</feature>
<feature type="transmembrane region" description="Helical" evidence="4">
    <location>
        <begin position="21"/>
        <end position="40"/>
    </location>
</feature>
<gene>
    <name evidence="5" type="ORF">DKG77_10825</name>
</gene>
<keyword evidence="1 4" id="KW-0812">Transmembrane</keyword>
<dbReference type="InterPro" id="IPR011701">
    <property type="entry name" value="MFS"/>
</dbReference>
<evidence type="ECO:0000256" key="4">
    <source>
        <dbReference type="SAM" id="Phobius"/>
    </source>
</evidence>
<dbReference type="CDD" id="cd06174">
    <property type="entry name" value="MFS"/>
    <property type="match status" value="1"/>
</dbReference>
<dbReference type="RefSeq" id="WP_109662892.1">
    <property type="nucleotide sequence ID" value="NZ_QGEG01000002.1"/>
</dbReference>
<dbReference type="EMBL" id="QGEG01000002">
    <property type="protein sequence ID" value="PWL38731.1"/>
    <property type="molecule type" value="Genomic_DNA"/>
</dbReference>
<protein>
    <submittedName>
        <fullName evidence="5">MFS transporter</fullName>
    </submittedName>
</protein>
<feature type="transmembrane region" description="Helical" evidence="4">
    <location>
        <begin position="310"/>
        <end position="336"/>
    </location>
</feature>
<evidence type="ECO:0000313" key="6">
    <source>
        <dbReference type="Proteomes" id="UP000245762"/>
    </source>
</evidence>
<keyword evidence="3 4" id="KW-0472">Membrane</keyword>
<evidence type="ECO:0000256" key="1">
    <source>
        <dbReference type="ARBA" id="ARBA00022692"/>
    </source>
</evidence>
<dbReference type="SUPFAM" id="SSF103473">
    <property type="entry name" value="MFS general substrate transporter"/>
    <property type="match status" value="1"/>
</dbReference>
<accession>A0A316KYT0</accession>
<comment type="caution">
    <text evidence="5">The sequence shown here is derived from an EMBL/GenBank/DDBJ whole genome shotgun (WGS) entry which is preliminary data.</text>
</comment>
<dbReference type="GO" id="GO:0022857">
    <property type="term" value="F:transmembrane transporter activity"/>
    <property type="evidence" value="ECO:0007669"/>
    <property type="project" value="InterPro"/>
</dbReference>
<evidence type="ECO:0000313" key="5">
    <source>
        <dbReference type="EMBL" id="PWL38731.1"/>
    </source>
</evidence>
<evidence type="ECO:0000256" key="2">
    <source>
        <dbReference type="ARBA" id="ARBA00022989"/>
    </source>
</evidence>
<evidence type="ECO:0000256" key="3">
    <source>
        <dbReference type="ARBA" id="ARBA00023136"/>
    </source>
</evidence>
<feature type="transmembrane region" description="Helical" evidence="4">
    <location>
        <begin position="150"/>
        <end position="172"/>
    </location>
</feature>
<dbReference type="Proteomes" id="UP000245762">
    <property type="component" value="Unassembled WGS sequence"/>
</dbReference>
<dbReference type="AlphaFoldDB" id="A0A316KYT0"/>
<feature type="transmembrane region" description="Helical" evidence="4">
    <location>
        <begin position="112"/>
        <end position="138"/>
    </location>
</feature>
<dbReference type="PANTHER" id="PTHR43596:SF1">
    <property type="entry name" value="ADP,ATP CARRIER PROTEIN"/>
    <property type="match status" value="1"/>
</dbReference>
<dbReference type="Pfam" id="PF07690">
    <property type="entry name" value="MFS_1"/>
    <property type="match status" value="1"/>
</dbReference>
<feature type="transmembrane region" description="Helical" evidence="4">
    <location>
        <begin position="280"/>
        <end position="298"/>
    </location>
</feature>
<proteinExistence type="predicted"/>
<name>A0A316KYT0_9FLAO</name>